<comment type="subcellular location">
    <subcellularLocation>
        <location evidence="1">Membrane</location>
        <topology evidence="1">Single-pass type I membrane protein</topology>
    </subcellularLocation>
</comment>
<dbReference type="Proteomes" id="UP001142489">
    <property type="component" value="Unassembled WGS sequence"/>
</dbReference>
<evidence type="ECO:0000256" key="5">
    <source>
        <dbReference type="ARBA" id="ARBA00023136"/>
    </source>
</evidence>
<dbReference type="GO" id="GO:0050852">
    <property type="term" value="P:T cell receptor signaling pathway"/>
    <property type="evidence" value="ECO:0007669"/>
    <property type="project" value="TreeGrafter"/>
</dbReference>
<evidence type="ECO:0000313" key="11">
    <source>
        <dbReference type="EMBL" id="KAJ7345439.1"/>
    </source>
</evidence>
<evidence type="ECO:0000256" key="2">
    <source>
        <dbReference type="ARBA" id="ARBA00022692"/>
    </source>
</evidence>
<organism evidence="11 12">
    <name type="scientific">Phrynocephalus forsythii</name>
    <dbReference type="NCBI Taxonomy" id="171643"/>
    <lineage>
        <taxon>Eukaryota</taxon>
        <taxon>Metazoa</taxon>
        <taxon>Chordata</taxon>
        <taxon>Craniata</taxon>
        <taxon>Vertebrata</taxon>
        <taxon>Euteleostomi</taxon>
        <taxon>Lepidosauria</taxon>
        <taxon>Squamata</taxon>
        <taxon>Bifurcata</taxon>
        <taxon>Unidentata</taxon>
        <taxon>Episquamata</taxon>
        <taxon>Toxicofera</taxon>
        <taxon>Iguania</taxon>
        <taxon>Acrodonta</taxon>
        <taxon>Agamidae</taxon>
        <taxon>Agaminae</taxon>
        <taxon>Phrynocephalus</taxon>
    </lineage>
</organism>
<keyword evidence="2 10" id="KW-0812">Transmembrane</keyword>
<evidence type="ECO:0008006" key="13">
    <source>
        <dbReference type="Google" id="ProtNLM"/>
    </source>
</evidence>
<dbReference type="GO" id="GO:0042110">
    <property type="term" value="P:T cell activation"/>
    <property type="evidence" value="ECO:0007669"/>
    <property type="project" value="TreeGrafter"/>
</dbReference>
<proteinExistence type="predicted"/>
<dbReference type="Gene3D" id="2.60.40.10">
    <property type="entry name" value="Immunoglobulins"/>
    <property type="match status" value="1"/>
</dbReference>
<dbReference type="OrthoDB" id="8654606at2759"/>
<keyword evidence="9" id="KW-0393">Immunoglobulin domain</keyword>
<dbReference type="PANTHER" id="PTHR11494">
    <property type="entry name" value="CYTOTOXIC T-LYMPHOCYTE PROTEIN"/>
    <property type="match status" value="1"/>
</dbReference>
<dbReference type="PANTHER" id="PTHR11494:SF7">
    <property type="entry name" value="T-CELL-SPECIFIC SURFACE GLYCOPROTEIN CD28"/>
    <property type="match status" value="1"/>
</dbReference>
<comment type="caution">
    <text evidence="11">The sequence shown here is derived from an EMBL/GenBank/DDBJ whole genome shotgun (WGS) entry which is preliminary data.</text>
</comment>
<evidence type="ECO:0000256" key="9">
    <source>
        <dbReference type="ARBA" id="ARBA00023319"/>
    </source>
</evidence>
<evidence type="ECO:0000256" key="3">
    <source>
        <dbReference type="ARBA" id="ARBA00022729"/>
    </source>
</evidence>
<keyword evidence="8" id="KW-0325">Glycoprotein</keyword>
<sequence length="293" mass="32579">MNRKKGLGKNFFNFLPVVKGQSSGSSATAMCPKQTEKDLQFQPLRLLENSHFPRSTGVFAGKMTQGEFFSASPAFWSLLPALIIQIARSTAISVHQTPLHAVVNQNAEISCTYAYEKEVKEFNIWLLKGVPERVSVCSFKCSTTCTMKNSTVGFNCRVTKKAKGVTFHLQKLCTGQTDVYICKIGVALPPPYMDSESNNGTFINVTGVSEAPKCQCPERGSEYVGMTAIIGGLVLYGVAITVAFYYCWVKSKKRKIARNDYFNMTPWHLNGARKKHPPAVPARNYTAYRSWEP</sequence>
<evidence type="ECO:0000256" key="8">
    <source>
        <dbReference type="ARBA" id="ARBA00023180"/>
    </source>
</evidence>
<evidence type="ECO:0000256" key="4">
    <source>
        <dbReference type="ARBA" id="ARBA00022989"/>
    </source>
</evidence>
<evidence type="ECO:0000256" key="10">
    <source>
        <dbReference type="SAM" id="Phobius"/>
    </source>
</evidence>
<protein>
    <recommendedName>
        <fullName evidence="13">T-cell-specific surface glycoprotein CD28</fullName>
    </recommendedName>
</protein>
<dbReference type="GO" id="GO:0006955">
    <property type="term" value="P:immune response"/>
    <property type="evidence" value="ECO:0007669"/>
    <property type="project" value="InterPro"/>
</dbReference>
<evidence type="ECO:0000256" key="1">
    <source>
        <dbReference type="ARBA" id="ARBA00004479"/>
    </source>
</evidence>
<keyword evidence="12" id="KW-1185">Reference proteome</keyword>
<evidence type="ECO:0000256" key="6">
    <source>
        <dbReference type="ARBA" id="ARBA00023157"/>
    </source>
</evidence>
<dbReference type="EMBL" id="JAPFRF010000001">
    <property type="protein sequence ID" value="KAJ7345439.1"/>
    <property type="molecule type" value="Genomic_DNA"/>
</dbReference>
<dbReference type="GO" id="GO:0042102">
    <property type="term" value="P:positive regulation of T cell proliferation"/>
    <property type="evidence" value="ECO:0007669"/>
    <property type="project" value="TreeGrafter"/>
</dbReference>
<keyword evidence="3" id="KW-0732">Signal</keyword>
<evidence type="ECO:0000256" key="7">
    <source>
        <dbReference type="ARBA" id="ARBA00023170"/>
    </source>
</evidence>
<keyword evidence="5 10" id="KW-0472">Membrane</keyword>
<reference evidence="11" key="1">
    <citation type="journal article" date="2023" name="DNA Res.">
        <title>Chromosome-level genome assembly of Phrynocephalus forsythii using third-generation DNA sequencing and Hi-C analysis.</title>
        <authorList>
            <person name="Qi Y."/>
            <person name="Zhao W."/>
            <person name="Zhao Y."/>
            <person name="Niu C."/>
            <person name="Cao S."/>
            <person name="Zhang Y."/>
        </authorList>
    </citation>
    <scope>NUCLEOTIDE SEQUENCE</scope>
    <source>
        <tissue evidence="11">Muscle</tissue>
    </source>
</reference>
<keyword evidence="4 10" id="KW-1133">Transmembrane helix</keyword>
<accession>A0A9Q0Y732</accession>
<dbReference type="GO" id="GO:0031295">
    <property type="term" value="P:T cell costimulation"/>
    <property type="evidence" value="ECO:0007669"/>
    <property type="project" value="TreeGrafter"/>
</dbReference>
<dbReference type="InterPro" id="IPR040216">
    <property type="entry name" value="CTLA4/CD28"/>
</dbReference>
<name>A0A9Q0Y732_9SAUR</name>
<gene>
    <name evidence="11" type="ORF">JRQ81_001389</name>
</gene>
<feature type="transmembrane region" description="Helical" evidence="10">
    <location>
        <begin position="223"/>
        <end position="248"/>
    </location>
</feature>
<keyword evidence="7" id="KW-0675">Receptor</keyword>
<dbReference type="InterPro" id="IPR013783">
    <property type="entry name" value="Ig-like_fold"/>
</dbReference>
<evidence type="ECO:0000313" key="12">
    <source>
        <dbReference type="Proteomes" id="UP001142489"/>
    </source>
</evidence>
<dbReference type="GO" id="GO:0009897">
    <property type="term" value="C:external side of plasma membrane"/>
    <property type="evidence" value="ECO:0007669"/>
    <property type="project" value="TreeGrafter"/>
</dbReference>
<keyword evidence="6" id="KW-1015">Disulfide bond</keyword>
<dbReference type="AlphaFoldDB" id="A0A9Q0Y732"/>
<dbReference type="InterPro" id="IPR008093">
    <property type="entry name" value="CD28"/>
</dbReference>
<dbReference type="PRINTS" id="PR01717">
    <property type="entry name" value="CD28ANTIGEN"/>
</dbReference>